<keyword evidence="3" id="KW-0255">Endonuclease</keyword>
<dbReference type="InterPro" id="IPR003615">
    <property type="entry name" value="HNH_nuc"/>
</dbReference>
<keyword evidence="4" id="KW-1185">Reference proteome</keyword>
<protein>
    <submittedName>
        <fullName evidence="3">HNH endonuclease signature motif containing protein</fullName>
    </submittedName>
</protein>
<evidence type="ECO:0000256" key="1">
    <source>
        <dbReference type="SAM" id="MobiDB-lite"/>
    </source>
</evidence>
<dbReference type="InterPro" id="IPR002711">
    <property type="entry name" value="HNH"/>
</dbReference>
<dbReference type="GO" id="GO:0004519">
    <property type="term" value="F:endonuclease activity"/>
    <property type="evidence" value="ECO:0007669"/>
    <property type="project" value="UniProtKB-KW"/>
</dbReference>
<dbReference type="Gene3D" id="1.10.30.50">
    <property type="match status" value="1"/>
</dbReference>
<reference evidence="4" key="1">
    <citation type="journal article" date="2019" name="Int. J. Syst. Evol. Microbiol.">
        <title>The Global Catalogue of Microorganisms (GCM) 10K type strain sequencing project: providing services to taxonomists for standard genome sequencing and annotation.</title>
        <authorList>
            <consortium name="The Broad Institute Genomics Platform"/>
            <consortium name="The Broad Institute Genome Sequencing Center for Infectious Disease"/>
            <person name="Wu L."/>
            <person name="Ma J."/>
        </authorList>
    </citation>
    <scope>NUCLEOTIDE SEQUENCE [LARGE SCALE GENOMIC DNA]</scope>
    <source>
        <strain evidence="4">ZS-22-S1</strain>
    </source>
</reference>
<organism evidence="3 4">
    <name type="scientific">Actinophytocola glycyrrhizae</name>
    <dbReference type="NCBI Taxonomy" id="2044873"/>
    <lineage>
        <taxon>Bacteria</taxon>
        <taxon>Bacillati</taxon>
        <taxon>Actinomycetota</taxon>
        <taxon>Actinomycetes</taxon>
        <taxon>Pseudonocardiales</taxon>
        <taxon>Pseudonocardiaceae</taxon>
    </lineage>
</organism>
<dbReference type="RefSeq" id="WP_378056919.1">
    <property type="nucleotide sequence ID" value="NZ_JBHSIS010000006.1"/>
</dbReference>
<dbReference type="Proteomes" id="UP001595859">
    <property type="component" value="Unassembled WGS sequence"/>
</dbReference>
<name>A0ABV9RZM1_9PSEU</name>
<feature type="compositionally biased region" description="Polar residues" evidence="1">
    <location>
        <begin position="155"/>
        <end position="165"/>
    </location>
</feature>
<accession>A0ABV9RZM1</accession>
<evidence type="ECO:0000313" key="4">
    <source>
        <dbReference type="Proteomes" id="UP001595859"/>
    </source>
</evidence>
<evidence type="ECO:0000313" key="3">
    <source>
        <dbReference type="EMBL" id="MFC4854143.1"/>
    </source>
</evidence>
<dbReference type="CDD" id="cd00085">
    <property type="entry name" value="HNHc"/>
    <property type="match status" value="1"/>
</dbReference>
<dbReference type="SMART" id="SM00507">
    <property type="entry name" value="HNHc"/>
    <property type="match status" value="1"/>
</dbReference>
<comment type="caution">
    <text evidence="3">The sequence shown here is derived from an EMBL/GenBank/DDBJ whole genome shotgun (WGS) entry which is preliminary data.</text>
</comment>
<keyword evidence="3" id="KW-0540">Nuclease</keyword>
<feature type="domain" description="HNH nuclease" evidence="2">
    <location>
        <begin position="20"/>
        <end position="72"/>
    </location>
</feature>
<evidence type="ECO:0000259" key="2">
    <source>
        <dbReference type="SMART" id="SM00507"/>
    </source>
</evidence>
<gene>
    <name evidence="3" type="ORF">ACFPCV_11585</name>
</gene>
<proteinExistence type="predicted"/>
<dbReference type="Pfam" id="PF01844">
    <property type="entry name" value="HNH"/>
    <property type="match status" value="1"/>
</dbReference>
<sequence length="240" mass="25807">MRGGSQPLDVGRRQRLVTGPLRRALIARDRGCVAPGCDRPPEWYEAHHLVHWANGGATSLDNTALLCGYHHTLVHQGKWTARMIDGVPHFVPPHGSIPQGLPGGTRFTTPTSGRSGEDGVADRCSVALTTNMERPAAHAERATCRRMRPPHPQLVNSPCSATRSSAPGAGTTHGSHTREESLLTRRATLATAQRQRLPRHPHLLGRPQEPAQAALFVHGAELGVRPTRLQGLMAGASLLG</sequence>
<dbReference type="EMBL" id="JBHSIS010000006">
    <property type="protein sequence ID" value="MFC4854143.1"/>
    <property type="molecule type" value="Genomic_DNA"/>
</dbReference>
<feature type="region of interest" description="Disordered" evidence="1">
    <location>
        <begin position="155"/>
        <end position="179"/>
    </location>
</feature>
<keyword evidence="3" id="KW-0378">Hydrolase</keyword>